<dbReference type="InterPro" id="IPR027396">
    <property type="entry name" value="DsrEFH-like"/>
</dbReference>
<comment type="caution">
    <text evidence="2">The sequence shown here is derived from an EMBL/GenBank/DDBJ whole genome shotgun (WGS) entry which is preliminary data.</text>
</comment>
<evidence type="ECO:0000313" key="2">
    <source>
        <dbReference type="EMBL" id="MCU7554092.1"/>
    </source>
</evidence>
<sequence>MATITVRMTTPPYQGISAQDGLDFAMAATNYGHEVQILFEGEGVAQLAGQLTPPTGMKSHTKRLKALPFFDIEELYYCTQSAQARLTDGQSLAVAAEPLSADGVKELMNSSDHIVTF</sequence>
<gene>
    <name evidence="2" type="ORF">OCL06_05715</name>
</gene>
<dbReference type="Pfam" id="PF02635">
    <property type="entry name" value="DsrE"/>
    <property type="match status" value="1"/>
</dbReference>
<evidence type="ECO:0000256" key="1">
    <source>
        <dbReference type="ARBA" id="ARBA00005996"/>
    </source>
</evidence>
<dbReference type="RefSeq" id="WP_262992778.1">
    <property type="nucleotide sequence ID" value="NZ_JAOTJC010000006.1"/>
</dbReference>
<dbReference type="InterPro" id="IPR003787">
    <property type="entry name" value="Sulphur_relay_DsrE/F-like"/>
</dbReference>
<accession>A0ABT2VLA2</accession>
<reference evidence="3" key="1">
    <citation type="submission" date="2023-07" db="EMBL/GenBank/DDBJ databases">
        <title>Study on multiphase classification of strain Alteromonas salexigens isolated from the Yellow Sea.</title>
        <authorList>
            <person name="Sun L."/>
        </authorList>
    </citation>
    <scope>NUCLEOTIDE SEQUENCE [LARGE SCALE GENOMIC DNA]</scope>
    <source>
        <strain evidence="3">ASW11-19</strain>
    </source>
</reference>
<dbReference type="Gene3D" id="3.40.1260.10">
    <property type="entry name" value="DsrEFH-like"/>
    <property type="match status" value="1"/>
</dbReference>
<keyword evidence="3" id="KW-1185">Reference proteome</keyword>
<dbReference type="Proteomes" id="UP001209257">
    <property type="component" value="Unassembled WGS sequence"/>
</dbReference>
<organism evidence="2 3">
    <name type="scientific">Alteromonas salexigens</name>
    <dbReference type="NCBI Taxonomy" id="2982530"/>
    <lineage>
        <taxon>Bacteria</taxon>
        <taxon>Pseudomonadati</taxon>
        <taxon>Pseudomonadota</taxon>
        <taxon>Gammaproteobacteria</taxon>
        <taxon>Alteromonadales</taxon>
        <taxon>Alteromonadaceae</taxon>
        <taxon>Alteromonas/Salinimonas group</taxon>
        <taxon>Alteromonas</taxon>
    </lineage>
</organism>
<dbReference type="EMBL" id="JAOTJC010000006">
    <property type="protein sequence ID" value="MCU7554092.1"/>
    <property type="molecule type" value="Genomic_DNA"/>
</dbReference>
<protein>
    <submittedName>
        <fullName evidence="2">DsrE family protein</fullName>
    </submittedName>
</protein>
<dbReference type="PANTHER" id="PTHR38780:SF1">
    <property type="entry name" value="PROTEIN TUSC"/>
    <property type="match status" value="1"/>
</dbReference>
<dbReference type="PANTHER" id="PTHR38780">
    <property type="entry name" value="PROTEIN TUSC"/>
    <property type="match status" value="1"/>
</dbReference>
<dbReference type="InterPro" id="IPR017462">
    <property type="entry name" value="Sulphur_relay_TusC/DsrF"/>
</dbReference>
<evidence type="ECO:0000313" key="3">
    <source>
        <dbReference type="Proteomes" id="UP001209257"/>
    </source>
</evidence>
<dbReference type="SUPFAM" id="SSF75169">
    <property type="entry name" value="DsrEFH-like"/>
    <property type="match status" value="1"/>
</dbReference>
<comment type="similarity">
    <text evidence="1">Belongs to the DsrF/TusC family.</text>
</comment>
<proteinExistence type="inferred from homology"/>
<name>A0ABT2VLA2_9ALTE</name>